<feature type="transmembrane region" description="Helical" evidence="2">
    <location>
        <begin position="135"/>
        <end position="154"/>
    </location>
</feature>
<dbReference type="NCBIfam" id="TIGR00056">
    <property type="entry name" value="MlaE family lipid ABC transporter permease subunit"/>
    <property type="match status" value="1"/>
</dbReference>
<feature type="transmembrane region" description="Helical" evidence="2">
    <location>
        <begin position="318"/>
        <end position="337"/>
    </location>
</feature>
<comment type="subcellular location">
    <subcellularLocation>
        <location evidence="2">Cell inner membrane</location>
        <topology evidence="2">Multi-pass membrane protein</topology>
    </subcellularLocation>
</comment>
<sequence length="381" mass="40486">MNIPLVLEQPKVTASVHGSEMRLAFSGDWTVQRAAEAERLLAGVADRDAGSVVLDLSAVTALDTAGAWLIVRLRDALTAKGRSAAIEGYDDSYTPLFDEVEEHKPHDIAEALPRRGIVAGVEKVGRRTVDVWHDAIDLVAILGQFASGLSACLVNISRMRGIAVLHHFDQTGRTAVPIIALMSFLIGGIIAQQGAFYLRQFGADQFVVDLVGVLVLREIGVLLTAIMVAGRSGSAFTAEIGSMKMREEIDAMHVIGLRPVEVLVVPRLMALMIALPILAFIADVSALAGAGLVSWAYLGLTPQAFIARLQEAIDLQTLYIGIVKAPVMALIIGLIACAEGLKVAGSAESLGRQTTVAVVKAIFMVIVVDGLFAVFFAAINI</sequence>
<comment type="similarity">
    <text evidence="2">Belongs to the MlaE permease family.</text>
</comment>
<dbReference type="PANTHER" id="PTHR30188">
    <property type="entry name" value="ABC TRANSPORTER PERMEASE PROTEIN-RELATED"/>
    <property type="match status" value="1"/>
</dbReference>
<feature type="transmembrane region" description="Helical" evidence="2">
    <location>
        <begin position="268"/>
        <end position="298"/>
    </location>
</feature>
<evidence type="ECO:0000256" key="1">
    <source>
        <dbReference type="ARBA" id="ARBA00003787"/>
    </source>
</evidence>
<name>A0ABT3HIL7_9HYPH</name>
<dbReference type="PANTHER" id="PTHR30188:SF3">
    <property type="entry name" value="ABC TRANSPORTER PERMEASE"/>
    <property type="match status" value="1"/>
</dbReference>
<dbReference type="Pfam" id="PF13466">
    <property type="entry name" value="STAS_2"/>
    <property type="match status" value="1"/>
</dbReference>
<evidence type="ECO:0000256" key="2">
    <source>
        <dbReference type="RuleBase" id="RU362044"/>
    </source>
</evidence>
<dbReference type="EMBL" id="JAOQNS010000022">
    <property type="protein sequence ID" value="MCW2310256.1"/>
    <property type="molecule type" value="Genomic_DNA"/>
</dbReference>
<evidence type="ECO:0000259" key="3">
    <source>
        <dbReference type="PROSITE" id="PS50801"/>
    </source>
</evidence>
<gene>
    <name evidence="4" type="ORF">M2319_004622</name>
</gene>
<keyword evidence="5" id="KW-1185">Reference proteome</keyword>
<dbReference type="InterPro" id="IPR002645">
    <property type="entry name" value="STAS_dom"/>
</dbReference>
<organism evidence="4 5">
    <name type="scientific">Rhodobium gokarnense</name>
    <dbReference type="NCBI Taxonomy" id="364296"/>
    <lineage>
        <taxon>Bacteria</taxon>
        <taxon>Pseudomonadati</taxon>
        <taxon>Pseudomonadota</taxon>
        <taxon>Alphaproteobacteria</taxon>
        <taxon>Hyphomicrobiales</taxon>
        <taxon>Rhodobiaceae</taxon>
        <taxon>Rhodobium</taxon>
    </lineage>
</organism>
<keyword evidence="2" id="KW-0812">Transmembrane</keyword>
<protein>
    <submittedName>
        <fullName evidence="4">Phospholipid/cholesterol/gamma-HCH transport system permease protein</fullName>
    </submittedName>
</protein>
<feature type="transmembrane region" description="Helical" evidence="2">
    <location>
        <begin position="175"/>
        <end position="198"/>
    </location>
</feature>
<dbReference type="InterPro" id="IPR058548">
    <property type="entry name" value="MlaB-like_STAS"/>
</dbReference>
<proteinExistence type="inferred from homology"/>
<reference evidence="5" key="1">
    <citation type="submission" date="2023-07" db="EMBL/GenBank/DDBJ databases">
        <title>Genome sequencing of Purple Non-Sulfur Bacteria from various extreme environments.</title>
        <authorList>
            <person name="Mayer M."/>
        </authorList>
    </citation>
    <scope>NUCLEOTIDE SEQUENCE [LARGE SCALE GENOMIC DNA]</scope>
    <source>
        <strain evidence="5">DSM 17935</strain>
    </source>
</reference>
<keyword evidence="2" id="KW-0997">Cell inner membrane</keyword>
<dbReference type="InterPro" id="IPR030802">
    <property type="entry name" value="Permease_MalE"/>
</dbReference>
<feature type="transmembrane region" description="Helical" evidence="2">
    <location>
        <begin position="358"/>
        <end position="379"/>
    </location>
</feature>
<dbReference type="InterPro" id="IPR003453">
    <property type="entry name" value="ABC_MlaE_roteobac"/>
</dbReference>
<evidence type="ECO:0000313" key="5">
    <source>
        <dbReference type="Proteomes" id="UP001209755"/>
    </source>
</evidence>
<dbReference type="InterPro" id="IPR036513">
    <property type="entry name" value="STAS_dom_sf"/>
</dbReference>
<dbReference type="Pfam" id="PF02405">
    <property type="entry name" value="MlaE"/>
    <property type="match status" value="1"/>
</dbReference>
<feature type="domain" description="STAS" evidence="3">
    <location>
        <begin position="23"/>
        <end position="88"/>
    </location>
</feature>
<evidence type="ECO:0000313" key="4">
    <source>
        <dbReference type="EMBL" id="MCW2310256.1"/>
    </source>
</evidence>
<keyword evidence="2" id="KW-1003">Cell membrane</keyword>
<comment type="function">
    <text evidence="1">Could be part of an ABC transporter complex.</text>
</comment>
<dbReference type="CDD" id="cd07043">
    <property type="entry name" value="STAS_anti-anti-sigma_factors"/>
    <property type="match status" value="1"/>
</dbReference>
<accession>A0ABT3HIL7</accession>
<comment type="caution">
    <text evidence="4">The sequence shown here is derived from an EMBL/GenBank/DDBJ whole genome shotgun (WGS) entry which is preliminary data.</text>
</comment>
<dbReference type="PROSITE" id="PS50801">
    <property type="entry name" value="STAS"/>
    <property type="match status" value="1"/>
</dbReference>
<dbReference type="Proteomes" id="UP001209755">
    <property type="component" value="Unassembled WGS sequence"/>
</dbReference>
<dbReference type="Gene3D" id="3.30.750.24">
    <property type="entry name" value="STAS domain"/>
    <property type="match status" value="1"/>
</dbReference>
<dbReference type="RefSeq" id="WP_264603823.1">
    <property type="nucleotide sequence ID" value="NZ_JAOQNS010000022.1"/>
</dbReference>
<keyword evidence="2" id="KW-0472">Membrane</keyword>
<feature type="transmembrane region" description="Helical" evidence="2">
    <location>
        <begin position="210"/>
        <end position="230"/>
    </location>
</feature>
<keyword evidence="2" id="KW-1133">Transmembrane helix</keyword>
<dbReference type="SUPFAM" id="SSF52091">
    <property type="entry name" value="SpoIIaa-like"/>
    <property type="match status" value="1"/>
</dbReference>